<comment type="caution">
    <text evidence="3">The sequence shown here is derived from an EMBL/GenBank/DDBJ whole genome shotgun (WGS) entry which is preliminary data.</text>
</comment>
<sequence>MVKPLVIGAQVSQRAVRAVSAVPGLDRALARGVVVSGRAVHPPVQAAMRGGQSALGSFYERAATVLFQANRAGAQALLQKTRLESLDADQLERLAVRYFKLKDYSTALTMRRKAAELQPNNALRWVALARSLRRGGDDAVVHDTVAGLTRGTRAHTEQARQALLTAQELEPDNAYLLHERGRLEFSHGDSDTGLELMRQAVEMQPRAQWLTELASAYRKPHIADLDRSLDAYERGLQLKPTSPTAFRGVVVMGCRADQDWPRMWRSAELFESAKPPRRAARMQLMEWLRPLFTAEPPRADVSAALVNIQYAQAKGLRLSFPTTSLIVYRLQFAQRMKPAFAMRRGLAERSLDWLGTSSAEHSRHRQKVLAALTYLQRYEQAQALIDPMPWQPHNDLERHRLEKMAADVHLIQGRMQPLVDYAVRRAQDTPMHGEERMARLLRGKRVAVVGPADTGDRLGADIDDYDVIIRPRLMTQFDDEQAARLGTRTDIAYFSGRDIAAFMEEASAAVDAGQLQMVVGRGLSIDAFEGQMPEWLRFYRHDFSLGFHGPPMGIGRILYDVMQFEPAEVGLFNIDFFSGQTAFSKGYREAKDQGPGPYSIVNEIVLAHDLAFEHRLTKAMTSTGVLHAKGVAAQVLALSEAQYIEKLETSPALKTTPAQKTTTDAAEDDGD</sequence>
<evidence type="ECO:0000313" key="4">
    <source>
        <dbReference type="Proteomes" id="UP000547528"/>
    </source>
</evidence>
<dbReference type="PROSITE" id="PS50005">
    <property type="entry name" value="TPR"/>
    <property type="match status" value="2"/>
</dbReference>
<dbReference type="InterPro" id="IPR019734">
    <property type="entry name" value="TPR_rpt"/>
</dbReference>
<protein>
    <submittedName>
        <fullName evidence="3">Tetratricopeptide (TPR) repeat protein</fullName>
    </submittedName>
</protein>
<feature type="repeat" description="TPR" evidence="1">
    <location>
        <begin position="174"/>
        <end position="207"/>
    </location>
</feature>
<proteinExistence type="predicted"/>
<gene>
    <name evidence="3" type="ORF">FHX47_001247</name>
</gene>
<dbReference type="SUPFAM" id="SSF48452">
    <property type="entry name" value="TPR-like"/>
    <property type="match status" value="1"/>
</dbReference>
<evidence type="ECO:0000256" key="1">
    <source>
        <dbReference type="PROSITE-ProRule" id="PRU00339"/>
    </source>
</evidence>
<dbReference type="Proteomes" id="UP000547528">
    <property type="component" value="Unassembled WGS sequence"/>
</dbReference>
<evidence type="ECO:0000256" key="2">
    <source>
        <dbReference type="SAM" id="MobiDB-lite"/>
    </source>
</evidence>
<name>A0A7W5Y0X1_9MICC</name>
<keyword evidence="4" id="KW-1185">Reference proteome</keyword>
<evidence type="ECO:0000313" key="3">
    <source>
        <dbReference type="EMBL" id="MBB3667628.1"/>
    </source>
</evidence>
<feature type="region of interest" description="Disordered" evidence="2">
    <location>
        <begin position="650"/>
        <end position="671"/>
    </location>
</feature>
<accession>A0A7W5Y0X1</accession>
<dbReference type="AlphaFoldDB" id="A0A7W5Y0X1"/>
<feature type="repeat" description="TPR" evidence="1">
    <location>
        <begin position="88"/>
        <end position="121"/>
    </location>
</feature>
<dbReference type="RefSeq" id="WP_183358037.1">
    <property type="nucleotide sequence ID" value="NZ_BAABKR010000001.1"/>
</dbReference>
<dbReference type="EMBL" id="JACIBT010000002">
    <property type="protein sequence ID" value="MBB3667628.1"/>
    <property type="molecule type" value="Genomic_DNA"/>
</dbReference>
<feature type="compositionally biased region" description="Polar residues" evidence="2">
    <location>
        <begin position="652"/>
        <end position="664"/>
    </location>
</feature>
<organism evidence="3 4">
    <name type="scientific">Garicola koreensis</name>
    <dbReference type="NCBI Taxonomy" id="1262554"/>
    <lineage>
        <taxon>Bacteria</taxon>
        <taxon>Bacillati</taxon>
        <taxon>Actinomycetota</taxon>
        <taxon>Actinomycetes</taxon>
        <taxon>Micrococcales</taxon>
        <taxon>Micrococcaceae</taxon>
        <taxon>Garicola</taxon>
    </lineage>
</organism>
<dbReference type="Gene3D" id="1.25.40.10">
    <property type="entry name" value="Tetratricopeptide repeat domain"/>
    <property type="match status" value="1"/>
</dbReference>
<keyword evidence="1" id="KW-0802">TPR repeat</keyword>
<reference evidence="3 4" key="1">
    <citation type="submission" date="2020-08" db="EMBL/GenBank/DDBJ databases">
        <title>Sequencing the genomes of 1000 actinobacteria strains.</title>
        <authorList>
            <person name="Klenk H.-P."/>
        </authorList>
    </citation>
    <scope>NUCLEOTIDE SEQUENCE [LARGE SCALE GENOMIC DNA]</scope>
    <source>
        <strain evidence="3 4">DSM 28238</strain>
    </source>
</reference>
<dbReference type="InterPro" id="IPR011990">
    <property type="entry name" value="TPR-like_helical_dom_sf"/>
</dbReference>